<dbReference type="RefSeq" id="WP_188940516.1">
    <property type="nucleotide sequence ID" value="NZ_BMNA01000002.1"/>
</dbReference>
<evidence type="ECO:0000256" key="1">
    <source>
        <dbReference type="SAM" id="SignalP"/>
    </source>
</evidence>
<evidence type="ECO:0000313" key="3">
    <source>
        <dbReference type="Proteomes" id="UP000655208"/>
    </source>
</evidence>
<keyword evidence="1" id="KW-0732">Signal</keyword>
<dbReference type="PANTHER" id="PTHR34599:SF1">
    <property type="entry name" value="PHOSPHATIDIC ACID PHOSPHATASE TYPE 2_HALOPEROXIDASE DOMAIN-CONTAINING PROTEIN"/>
    <property type="match status" value="1"/>
</dbReference>
<dbReference type="CDD" id="cd03398">
    <property type="entry name" value="PAP2_haloperoxidase"/>
    <property type="match status" value="1"/>
</dbReference>
<sequence>MILLSRRFLAAAVVATACLAVQVAGSPPAAAHPAPHPPGVSVITSWNAIALRTVYAENATPIPSSSLYLAFVSTAVYDAVVTVEGRYQPFTYRAPQARAASSEVAAATAAFTVLRHYFPASTMALEADYAAFVAGRPAGHATDAGMRVGRAAAEATIASREGDGRNAERVLTVTPGPGVWRPTPPALAPMLVPWLGFVRPLVLRSPTQIRLPGPDRLTSRAYARDFAEVKAYGARQGSLRSAEQTETALFWNANSVAQYRTALAGAITRRGMDIVQGARAMALLSTSTADSVIACWRAKYDFHYWRPVTAIALAATDGNPATVADPSWQPLVDTPPYPDYLSGHACITGAATNTFSYLFGRHSIDVDIASSVTGTTRHFDSARALDRETIDARIWLGLHFRRAMTDGNRLGHQASAWTIRHAFRADCR</sequence>
<organism evidence="2 3">
    <name type="scientific">Nakamurella endophytica</name>
    <dbReference type="NCBI Taxonomy" id="1748367"/>
    <lineage>
        <taxon>Bacteria</taxon>
        <taxon>Bacillati</taxon>
        <taxon>Actinomycetota</taxon>
        <taxon>Actinomycetes</taxon>
        <taxon>Nakamurellales</taxon>
        <taxon>Nakamurellaceae</taxon>
        <taxon>Nakamurella</taxon>
    </lineage>
</organism>
<dbReference type="EMBL" id="BMNA01000002">
    <property type="protein sequence ID" value="GGL93284.1"/>
    <property type="molecule type" value="Genomic_DNA"/>
</dbReference>
<dbReference type="PROSITE" id="PS51257">
    <property type="entry name" value="PROKAR_LIPOPROTEIN"/>
    <property type="match status" value="1"/>
</dbReference>
<keyword evidence="3" id="KW-1185">Reference proteome</keyword>
<evidence type="ECO:0008006" key="4">
    <source>
        <dbReference type="Google" id="ProtNLM"/>
    </source>
</evidence>
<accession>A0A917SSD3</accession>
<dbReference type="InterPro" id="IPR052559">
    <property type="entry name" value="V-haloperoxidase"/>
</dbReference>
<feature type="chain" id="PRO_5038365155" description="PAP2 superfamily protein" evidence="1">
    <location>
        <begin position="32"/>
        <end position="428"/>
    </location>
</feature>
<gene>
    <name evidence="2" type="ORF">GCM10011594_11400</name>
</gene>
<protein>
    <recommendedName>
        <fullName evidence="4">PAP2 superfamily protein</fullName>
    </recommendedName>
</protein>
<evidence type="ECO:0000313" key="2">
    <source>
        <dbReference type="EMBL" id="GGL93284.1"/>
    </source>
</evidence>
<dbReference type="Proteomes" id="UP000655208">
    <property type="component" value="Unassembled WGS sequence"/>
</dbReference>
<reference evidence="2" key="1">
    <citation type="journal article" date="2014" name="Int. J. Syst. Evol. Microbiol.">
        <title>Complete genome sequence of Corynebacterium casei LMG S-19264T (=DSM 44701T), isolated from a smear-ripened cheese.</title>
        <authorList>
            <consortium name="US DOE Joint Genome Institute (JGI-PGF)"/>
            <person name="Walter F."/>
            <person name="Albersmeier A."/>
            <person name="Kalinowski J."/>
            <person name="Ruckert C."/>
        </authorList>
    </citation>
    <scope>NUCLEOTIDE SEQUENCE</scope>
    <source>
        <strain evidence="2">CGMCC 4.7308</strain>
    </source>
</reference>
<dbReference type="Gene3D" id="1.10.606.20">
    <property type="match status" value="1"/>
</dbReference>
<name>A0A917SSD3_9ACTN</name>
<dbReference type="SUPFAM" id="SSF48317">
    <property type="entry name" value="Acid phosphatase/Vanadium-dependent haloperoxidase"/>
    <property type="match status" value="1"/>
</dbReference>
<dbReference type="InterPro" id="IPR036938">
    <property type="entry name" value="PAP2/HPO_sf"/>
</dbReference>
<feature type="signal peptide" evidence="1">
    <location>
        <begin position="1"/>
        <end position="31"/>
    </location>
</feature>
<dbReference type="PANTHER" id="PTHR34599">
    <property type="entry name" value="PEROXIDASE-RELATED"/>
    <property type="match status" value="1"/>
</dbReference>
<proteinExistence type="predicted"/>
<dbReference type="AlphaFoldDB" id="A0A917SSD3"/>
<reference evidence="2" key="2">
    <citation type="submission" date="2020-09" db="EMBL/GenBank/DDBJ databases">
        <authorList>
            <person name="Sun Q."/>
            <person name="Zhou Y."/>
        </authorList>
    </citation>
    <scope>NUCLEOTIDE SEQUENCE</scope>
    <source>
        <strain evidence="2">CGMCC 4.7308</strain>
    </source>
</reference>
<comment type="caution">
    <text evidence="2">The sequence shown here is derived from an EMBL/GenBank/DDBJ whole genome shotgun (WGS) entry which is preliminary data.</text>
</comment>